<protein>
    <submittedName>
        <fullName evidence="5">Acyltransferase</fullName>
    </submittedName>
</protein>
<gene>
    <name evidence="5" type="ORF">L0M14_29605</name>
</gene>
<dbReference type="InterPro" id="IPR002656">
    <property type="entry name" value="Acyl_transf_3_dom"/>
</dbReference>
<evidence type="ECO:0000256" key="2">
    <source>
        <dbReference type="ARBA" id="ARBA00007400"/>
    </source>
</evidence>
<keyword evidence="6" id="KW-1185">Reference proteome</keyword>
<keyword evidence="5" id="KW-0808">Transferase</keyword>
<evidence type="ECO:0000256" key="3">
    <source>
        <dbReference type="SAM" id="Phobius"/>
    </source>
</evidence>
<comment type="subcellular location">
    <subcellularLocation>
        <location evidence="1">Membrane</location>
    </subcellularLocation>
</comment>
<comment type="similarity">
    <text evidence="2">Belongs to the acyltransferase 3 family.</text>
</comment>
<dbReference type="Pfam" id="PF01757">
    <property type="entry name" value="Acyl_transf_3"/>
    <property type="match status" value="1"/>
</dbReference>
<feature type="domain" description="Acyltransferase 3" evidence="4">
    <location>
        <begin position="35"/>
        <end position="206"/>
    </location>
</feature>
<proteinExistence type="inferred from homology"/>
<keyword evidence="5" id="KW-0012">Acyltransferase</keyword>
<dbReference type="InterPro" id="IPR050623">
    <property type="entry name" value="Glucan_succinyl_AcylTrfase"/>
</dbReference>
<dbReference type="EMBL" id="CP090978">
    <property type="protein sequence ID" value="UJF33595.1"/>
    <property type="molecule type" value="Genomic_DNA"/>
</dbReference>
<feature type="transmembrane region" description="Helical" evidence="3">
    <location>
        <begin position="179"/>
        <end position="199"/>
    </location>
</feature>
<dbReference type="RefSeq" id="WP_235119968.1">
    <property type="nucleotide sequence ID" value="NZ_CP090978.1"/>
</dbReference>
<keyword evidence="3" id="KW-1133">Transmembrane helix</keyword>
<evidence type="ECO:0000256" key="1">
    <source>
        <dbReference type="ARBA" id="ARBA00004370"/>
    </source>
</evidence>
<dbReference type="PANTHER" id="PTHR36927">
    <property type="entry name" value="BLR4337 PROTEIN"/>
    <property type="match status" value="1"/>
</dbReference>
<keyword evidence="3" id="KW-0812">Transmembrane</keyword>
<feature type="transmembrane region" description="Helical" evidence="3">
    <location>
        <begin position="77"/>
        <end position="97"/>
    </location>
</feature>
<dbReference type="GO" id="GO:0016746">
    <property type="term" value="F:acyltransferase activity"/>
    <property type="evidence" value="ECO:0007669"/>
    <property type="project" value="UniProtKB-KW"/>
</dbReference>
<evidence type="ECO:0000313" key="6">
    <source>
        <dbReference type="Proteomes" id="UP001649230"/>
    </source>
</evidence>
<dbReference type="Proteomes" id="UP001649230">
    <property type="component" value="Chromosome"/>
</dbReference>
<keyword evidence="3" id="KW-0472">Membrane</keyword>
<feature type="transmembrane region" description="Helical" evidence="3">
    <location>
        <begin position="143"/>
        <end position="159"/>
    </location>
</feature>
<feature type="transmembrane region" description="Helical" evidence="3">
    <location>
        <begin position="117"/>
        <end position="136"/>
    </location>
</feature>
<reference evidence="5 6" key="1">
    <citation type="journal article" date="2024" name="Int. J. Syst. Evol. Microbiol.">
        <title>Paenibacillus hexagrammi sp. nov., a novel bacterium isolated from the gut content of Hexagrammos agrammus.</title>
        <authorList>
            <person name="Jung H.K."/>
            <person name="Kim D.G."/>
            <person name="Zin H."/>
            <person name="Park J."/>
            <person name="Jung H."/>
            <person name="Kim Y.O."/>
            <person name="Kong H.J."/>
            <person name="Kim J.W."/>
            <person name="Kim Y.S."/>
        </authorList>
    </citation>
    <scope>NUCLEOTIDE SEQUENCE [LARGE SCALE GENOMIC DNA]</scope>
    <source>
        <strain evidence="5 6">YPD9-1</strain>
    </source>
</reference>
<name>A0ABY3SKB3_9BACL</name>
<sequence>MVTAKSNMAEVQAPLKGNALPGQFVQETGISGRRYDLDNLKVWLTILVVIHHAGQPYGGSNGFWYFKTSQQADLGRFFSVNAGFFMSLFFLISAYFLPGSLDRKGAAAFLKDRLVRFGIPLLAGFLIIMPLLLYVYYIHYRGYGFISFSDYYLNVYFGLAGKPSDWTGPSFPDLQFGHLWFIEQLLFYSVIYAIIRFAVGNRLGVCTTFLARACCTERSCCLHCLPRCLPIGSVSKLQLTNGQDC</sequence>
<evidence type="ECO:0000313" key="5">
    <source>
        <dbReference type="EMBL" id="UJF33595.1"/>
    </source>
</evidence>
<accession>A0ABY3SKB3</accession>
<evidence type="ECO:0000259" key="4">
    <source>
        <dbReference type="Pfam" id="PF01757"/>
    </source>
</evidence>
<organism evidence="5 6">
    <name type="scientific">Paenibacillus hexagrammi</name>
    <dbReference type="NCBI Taxonomy" id="2908839"/>
    <lineage>
        <taxon>Bacteria</taxon>
        <taxon>Bacillati</taxon>
        <taxon>Bacillota</taxon>
        <taxon>Bacilli</taxon>
        <taxon>Bacillales</taxon>
        <taxon>Paenibacillaceae</taxon>
        <taxon>Paenibacillus</taxon>
    </lineage>
</organism>